<keyword evidence="10" id="KW-1185">Reference proteome</keyword>
<evidence type="ECO:0000256" key="7">
    <source>
        <dbReference type="RuleBase" id="RU364112"/>
    </source>
</evidence>
<evidence type="ECO:0000256" key="5">
    <source>
        <dbReference type="ARBA" id="ARBA00022748"/>
    </source>
</evidence>
<reference evidence="9 10" key="1">
    <citation type="submission" date="2021-08" db="EMBL/GenBank/DDBJ databases">
        <title>Lysobacter sp. strain CJ11 Genome sequencing and assembly.</title>
        <authorList>
            <person name="Kim I."/>
        </authorList>
    </citation>
    <scope>NUCLEOTIDE SEQUENCE [LARGE SCALE GENOMIC DNA]</scope>
    <source>
        <strain evidence="9 10">CJ11</strain>
    </source>
</reference>
<keyword evidence="2 7" id="KW-0349">Heme</keyword>
<keyword evidence="5" id="KW-0201">Cytochrome c-type biogenesis</keyword>
<evidence type="ECO:0000256" key="1">
    <source>
        <dbReference type="ARBA" id="ARBA00010342"/>
    </source>
</evidence>
<dbReference type="Gene3D" id="1.10.8.640">
    <property type="entry name" value="Cytochrome C biogenesis protein"/>
    <property type="match status" value="1"/>
</dbReference>
<dbReference type="Pfam" id="PF03918">
    <property type="entry name" value="CcmH"/>
    <property type="match status" value="1"/>
</dbReference>
<keyword evidence="7" id="KW-1133">Transmembrane helix</keyword>
<comment type="function">
    <text evidence="7">Possible subunit of a heme lyase.</text>
</comment>
<keyword evidence="7" id="KW-0812">Transmembrane</keyword>
<sequence>MFVAPIAVAQTDSNIAPLTFRSAQEEARFHALSSELRCVMCQNQSLADSNAIIARDLRVEVLALMRKGMSDAEIKTFLVQRYGEFVLYRPRMQGANVLLWLAPGLLLLGGGLVLFAVVKRRQSNSPKSSVTTSDEEQEW</sequence>
<dbReference type="Proteomes" id="UP000824755">
    <property type="component" value="Chromosome"/>
</dbReference>
<evidence type="ECO:0000256" key="3">
    <source>
        <dbReference type="ARBA" id="ARBA00022723"/>
    </source>
</evidence>
<dbReference type="EMBL" id="CP080544">
    <property type="protein sequence ID" value="QYR53982.1"/>
    <property type="molecule type" value="Genomic_DNA"/>
</dbReference>
<dbReference type="InterPro" id="IPR005616">
    <property type="entry name" value="CcmH/CycL/Ccl2/NrfF_N"/>
</dbReference>
<organism evidence="9 10">
    <name type="scientific">Lysobacter soyae</name>
    <dbReference type="NCBI Taxonomy" id="2764185"/>
    <lineage>
        <taxon>Bacteria</taxon>
        <taxon>Pseudomonadati</taxon>
        <taxon>Pseudomonadota</taxon>
        <taxon>Gammaproteobacteria</taxon>
        <taxon>Lysobacterales</taxon>
        <taxon>Lysobacteraceae</taxon>
        <taxon>Lysobacter</taxon>
    </lineage>
</organism>
<feature type="domain" description="CcmH/CycL/Ccl2/NrfF N-terminal" evidence="8">
    <location>
        <begin position="12"/>
        <end position="137"/>
    </location>
</feature>
<evidence type="ECO:0000256" key="2">
    <source>
        <dbReference type="ARBA" id="ARBA00022617"/>
    </source>
</evidence>
<evidence type="ECO:0000313" key="10">
    <source>
        <dbReference type="Proteomes" id="UP000824755"/>
    </source>
</evidence>
<dbReference type="InterPro" id="IPR038297">
    <property type="entry name" value="CcmH/CycL/NrfF/Ccl2_sf"/>
</dbReference>
<proteinExistence type="inferred from homology"/>
<keyword evidence="6 7" id="KW-0408">Iron</keyword>
<keyword evidence="7" id="KW-0472">Membrane</keyword>
<dbReference type="InterPro" id="IPR051263">
    <property type="entry name" value="C-type_cytochrome_biogenesis"/>
</dbReference>
<feature type="transmembrane region" description="Helical" evidence="7">
    <location>
        <begin position="97"/>
        <end position="118"/>
    </location>
</feature>
<evidence type="ECO:0000313" key="9">
    <source>
        <dbReference type="EMBL" id="QYR53982.1"/>
    </source>
</evidence>
<keyword evidence="3 7" id="KW-0479">Metal-binding</keyword>
<evidence type="ECO:0000259" key="8">
    <source>
        <dbReference type="Pfam" id="PF03918"/>
    </source>
</evidence>
<protein>
    <recommendedName>
        <fullName evidence="7">Cytochrome c-type biogenesis protein</fullName>
    </recommendedName>
</protein>
<dbReference type="PANTHER" id="PTHR47870:SF1">
    <property type="entry name" value="CYTOCHROME C-TYPE BIOGENESIS PROTEIN CCMH"/>
    <property type="match status" value="1"/>
</dbReference>
<accession>A0ABX8WT02</accession>
<gene>
    <name evidence="9" type="ORF">H8L67_07925</name>
</gene>
<evidence type="ECO:0000256" key="6">
    <source>
        <dbReference type="ARBA" id="ARBA00023004"/>
    </source>
</evidence>
<keyword evidence="4 7" id="KW-0732">Signal</keyword>
<dbReference type="CDD" id="cd16378">
    <property type="entry name" value="CcmH_N"/>
    <property type="match status" value="1"/>
</dbReference>
<evidence type="ECO:0000256" key="4">
    <source>
        <dbReference type="ARBA" id="ARBA00022729"/>
    </source>
</evidence>
<comment type="similarity">
    <text evidence="1 7">Belongs to the CcmH/CycL/Ccl2/NrfF family.</text>
</comment>
<name>A0ABX8WT02_9GAMM</name>
<dbReference type="PANTHER" id="PTHR47870">
    <property type="entry name" value="CYTOCHROME C-TYPE BIOGENESIS PROTEIN CCMH"/>
    <property type="match status" value="1"/>
</dbReference>